<comment type="caution">
    <text evidence="12">The sequence shown here is derived from an EMBL/GenBank/DDBJ whole genome shotgun (WGS) entry which is preliminary data.</text>
</comment>
<dbReference type="InterPro" id="IPR054512">
    <property type="entry name" value="NMB0315-like_N"/>
</dbReference>
<feature type="compositionally biased region" description="Low complexity" evidence="8">
    <location>
        <begin position="89"/>
        <end position="98"/>
    </location>
</feature>
<accession>A0AAJ2BW27</accession>
<comment type="subcellular location">
    <subcellularLocation>
        <location evidence="2">Cell envelope</location>
    </subcellularLocation>
</comment>
<protein>
    <submittedName>
        <fullName evidence="12">Murein DD-endopeptidase MepM/ murein hydrolase activator NlpD</fullName>
    </submittedName>
</protein>
<evidence type="ECO:0000259" key="11">
    <source>
        <dbReference type="Pfam" id="PF22310"/>
    </source>
</evidence>
<feature type="region of interest" description="Disordered" evidence="8">
    <location>
        <begin position="68"/>
        <end position="113"/>
    </location>
</feature>
<evidence type="ECO:0000313" key="13">
    <source>
        <dbReference type="Proteomes" id="UP001268036"/>
    </source>
</evidence>
<reference evidence="12" key="1">
    <citation type="submission" date="2023-08" db="EMBL/GenBank/DDBJ databases">
        <title>Functional and genomic diversity of the sorghum phyllosphere microbiome.</title>
        <authorList>
            <person name="Shade A."/>
        </authorList>
    </citation>
    <scope>NUCLEOTIDE SEQUENCE</scope>
    <source>
        <strain evidence="12">SORGH_AS_0201</strain>
    </source>
</reference>
<evidence type="ECO:0000256" key="2">
    <source>
        <dbReference type="ARBA" id="ARBA00004196"/>
    </source>
</evidence>
<keyword evidence="3" id="KW-0645">Protease</keyword>
<keyword evidence="4" id="KW-0479">Metal-binding</keyword>
<evidence type="ECO:0000256" key="1">
    <source>
        <dbReference type="ARBA" id="ARBA00001947"/>
    </source>
</evidence>
<dbReference type="PANTHER" id="PTHR21666:SF288">
    <property type="entry name" value="CELL DIVISION PROTEIN YTFB"/>
    <property type="match status" value="1"/>
</dbReference>
<dbReference type="InterPro" id="IPR050570">
    <property type="entry name" value="Cell_wall_metabolism_enzyme"/>
</dbReference>
<dbReference type="InterPro" id="IPR045834">
    <property type="entry name" value="Csd3_N2"/>
</dbReference>
<evidence type="ECO:0000256" key="8">
    <source>
        <dbReference type="SAM" id="MobiDB-lite"/>
    </source>
</evidence>
<evidence type="ECO:0000259" key="9">
    <source>
        <dbReference type="Pfam" id="PF01551"/>
    </source>
</evidence>
<dbReference type="CDD" id="cd12797">
    <property type="entry name" value="M23_peptidase"/>
    <property type="match status" value="1"/>
</dbReference>
<comment type="cofactor">
    <cofactor evidence="1">
        <name>Zn(2+)</name>
        <dbReference type="ChEBI" id="CHEBI:29105"/>
    </cofactor>
</comment>
<sequence length="479" mass="52095">MTKPIANSPFYPKSHLVAASGVAALLSLALLVFPSQQVEAKRTSINLDVEHDAARTVQGQDDLKEQVLSDTQAADTQTTSPFAQIAPDQPAEQTAEETPATEEAETVAETPEPQWITETVRKGDTLSTLFERAGLAAAVVHEVLASSKEAKKLTRLRVGQKIEFQREPSGALLAVRTKLTALQTLSLVKSDQGYEVEHKTVTPDIRKAYAQGRITSSLFAAAQKAGLSHDMTMALANIFGYDIDFALDIQEGDEFEVVYEDKVVNGKHVGYGNILAARFVNKGKAYTAVRYTAKNGTTNYYTAEGGSMRKAFIRTPVEFSRISSRFTMGRFHPVLNKMRAHKGVDYAAPTGTPIHATGDGKIAKAGTENGYGNVVMIQHGKTYTTVYGHMSRIAKGMRAGVAVKQGQVIGYVGMTGLATGPHLHYEFRINGNHVDPLGVKLPMADPIAKNEISRFLAQSQPLMARMDQERASLLAMNKR</sequence>
<evidence type="ECO:0000256" key="4">
    <source>
        <dbReference type="ARBA" id="ARBA00022723"/>
    </source>
</evidence>
<feature type="compositionally biased region" description="Polar residues" evidence="8">
    <location>
        <begin position="68"/>
        <end position="82"/>
    </location>
</feature>
<evidence type="ECO:0000259" key="10">
    <source>
        <dbReference type="Pfam" id="PF19425"/>
    </source>
</evidence>
<feature type="domain" description="M23ase beta-sheet core" evidence="9">
    <location>
        <begin position="340"/>
        <end position="436"/>
    </location>
</feature>
<evidence type="ECO:0000256" key="7">
    <source>
        <dbReference type="ARBA" id="ARBA00023049"/>
    </source>
</evidence>
<feature type="domain" description="Csd3-like second N-terminal" evidence="10">
    <location>
        <begin position="208"/>
        <end position="327"/>
    </location>
</feature>
<dbReference type="FunFam" id="2.70.70.10:FF:000002">
    <property type="entry name" value="Murein DD-endopeptidase MepM"/>
    <property type="match status" value="1"/>
</dbReference>
<evidence type="ECO:0000256" key="3">
    <source>
        <dbReference type="ARBA" id="ARBA00022670"/>
    </source>
</evidence>
<keyword evidence="5 12" id="KW-0378">Hydrolase</keyword>
<dbReference type="Proteomes" id="UP001268036">
    <property type="component" value="Unassembled WGS sequence"/>
</dbReference>
<organism evidence="12 13">
    <name type="scientific">Pseudomonas oryzihabitans</name>
    <dbReference type="NCBI Taxonomy" id="47885"/>
    <lineage>
        <taxon>Bacteria</taxon>
        <taxon>Pseudomonadati</taxon>
        <taxon>Pseudomonadota</taxon>
        <taxon>Gammaproteobacteria</taxon>
        <taxon>Pseudomonadales</taxon>
        <taxon>Pseudomonadaceae</taxon>
        <taxon>Pseudomonas</taxon>
    </lineage>
</organism>
<dbReference type="Pfam" id="PF19425">
    <property type="entry name" value="Csd3_N2"/>
    <property type="match status" value="1"/>
</dbReference>
<evidence type="ECO:0000313" key="12">
    <source>
        <dbReference type="EMBL" id="MDR6233903.1"/>
    </source>
</evidence>
<name>A0AAJ2BW27_9PSED</name>
<keyword evidence="7" id="KW-0482">Metalloprotease</keyword>
<dbReference type="PANTHER" id="PTHR21666">
    <property type="entry name" value="PEPTIDASE-RELATED"/>
    <property type="match status" value="1"/>
</dbReference>
<evidence type="ECO:0000256" key="5">
    <source>
        <dbReference type="ARBA" id="ARBA00022801"/>
    </source>
</evidence>
<dbReference type="GO" id="GO:0004222">
    <property type="term" value="F:metalloendopeptidase activity"/>
    <property type="evidence" value="ECO:0007669"/>
    <property type="project" value="TreeGrafter"/>
</dbReference>
<keyword evidence="6" id="KW-0862">Zinc</keyword>
<dbReference type="AlphaFoldDB" id="A0AAJ2BW27"/>
<dbReference type="Pfam" id="PF22310">
    <property type="entry name" value="NMB0315_dom_I"/>
    <property type="match status" value="1"/>
</dbReference>
<dbReference type="GO" id="GO:0030313">
    <property type="term" value="C:cell envelope"/>
    <property type="evidence" value="ECO:0007669"/>
    <property type="project" value="UniProtKB-SubCell"/>
</dbReference>
<dbReference type="Gene3D" id="2.70.70.10">
    <property type="entry name" value="Glucose Permease (Domain IIA)"/>
    <property type="match status" value="1"/>
</dbReference>
<dbReference type="EMBL" id="JAVJAF010000001">
    <property type="protein sequence ID" value="MDR6233903.1"/>
    <property type="molecule type" value="Genomic_DNA"/>
</dbReference>
<dbReference type="InterPro" id="IPR011055">
    <property type="entry name" value="Dup_hybrid_motif"/>
</dbReference>
<dbReference type="RefSeq" id="WP_309757217.1">
    <property type="nucleotide sequence ID" value="NZ_JAVJAF010000001.1"/>
</dbReference>
<dbReference type="GO" id="GO:0046872">
    <property type="term" value="F:metal ion binding"/>
    <property type="evidence" value="ECO:0007669"/>
    <property type="project" value="UniProtKB-KW"/>
</dbReference>
<feature type="domain" description="DD-carboxypeptidase/endopeptidase Mpg-like N-terminal" evidence="11">
    <location>
        <begin position="115"/>
        <end position="169"/>
    </location>
</feature>
<dbReference type="SUPFAM" id="SSF51261">
    <property type="entry name" value="Duplicated hybrid motif"/>
    <property type="match status" value="1"/>
</dbReference>
<dbReference type="InterPro" id="IPR016047">
    <property type="entry name" value="M23ase_b-sheet_dom"/>
</dbReference>
<dbReference type="GO" id="GO:0006508">
    <property type="term" value="P:proteolysis"/>
    <property type="evidence" value="ECO:0007669"/>
    <property type="project" value="UniProtKB-KW"/>
</dbReference>
<dbReference type="Gene3D" id="3.10.450.350">
    <property type="match status" value="2"/>
</dbReference>
<dbReference type="Pfam" id="PF01551">
    <property type="entry name" value="Peptidase_M23"/>
    <property type="match status" value="1"/>
</dbReference>
<proteinExistence type="predicted"/>
<evidence type="ECO:0000256" key="6">
    <source>
        <dbReference type="ARBA" id="ARBA00022833"/>
    </source>
</evidence>
<gene>
    <name evidence="12" type="ORF">QE440_001644</name>
</gene>